<proteinExistence type="predicted"/>
<sequence>MSFEGKVIINNDITVEVESKVEVEVDVESKLLELVEPKSIVLLLLQVLSSDDKIKKINFELSDNIQDILFKLIYFSPDFLNEIDKLVNEIIKDNKIDSNDIPNLILLIKKLYELIHKLKEVNVDDDKRIEVCSNILKFLVRFLVEERKVNINSESKELVLELMDKLIDSCVSLIQIHLPSNKIKTNCFTYIKTLFGYK</sequence>
<reference evidence="1" key="1">
    <citation type="journal article" date="2020" name="Nature">
        <title>Giant virus diversity and host interactions through global metagenomics.</title>
        <authorList>
            <person name="Schulz F."/>
            <person name="Roux S."/>
            <person name="Paez-Espino D."/>
            <person name="Jungbluth S."/>
            <person name="Walsh D.A."/>
            <person name="Denef V.J."/>
            <person name="McMahon K.D."/>
            <person name="Konstantinidis K.T."/>
            <person name="Eloe-Fadrosh E.A."/>
            <person name="Kyrpides N.C."/>
            <person name="Woyke T."/>
        </authorList>
    </citation>
    <scope>NUCLEOTIDE SEQUENCE</scope>
    <source>
        <strain evidence="1">GVMAG-M-3300023184-72</strain>
    </source>
</reference>
<protein>
    <submittedName>
        <fullName evidence="1">Uncharacterized protein</fullName>
    </submittedName>
</protein>
<dbReference type="AlphaFoldDB" id="A0A6C0IDD9"/>
<evidence type="ECO:0000313" key="1">
    <source>
        <dbReference type="EMBL" id="QHT90902.1"/>
    </source>
</evidence>
<accession>A0A6C0IDD9</accession>
<dbReference type="EMBL" id="MN740161">
    <property type="protein sequence ID" value="QHT90902.1"/>
    <property type="molecule type" value="Genomic_DNA"/>
</dbReference>
<organism evidence="1">
    <name type="scientific">viral metagenome</name>
    <dbReference type="NCBI Taxonomy" id="1070528"/>
    <lineage>
        <taxon>unclassified sequences</taxon>
        <taxon>metagenomes</taxon>
        <taxon>organismal metagenomes</taxon>
    </lineage>
</organism>
<name>A0A6C0IDD9_9ZZZZ</name>